<reference evidence="2" key="1">
    <citation type="submission" date="2013-07" db="EMBL/GenBank/DDBJ databases">
        <title>The genome of an arbuscular mycorrhizal fungus provides insights into the evolution of the oldest plant symbiosis.</title>
        <authorList>
            <consortium name="DOE Joint Genome Institute"/>
            <person name="Tisserant E."/>
            <person name="Malbreil M."/>
            <person name="Kuo A."/>
            <person name="Kohler A."/>
            <person name="Symeonidi A."/>
            <person name="Balestrini R."/>
            <person name="Charron P."/>
            <person name="Duensing N."/>
            <person name="Frei-dit-Frey N."/>
            <person name="Gianinazzi-Pearson V."/>
            <person name="Gilbert B."/>
            <person name="Handa Y."/>
            <person name="Hijri M."/>
            <person name="Kaul R."/>
            <person name="Kawaguchi M."/>
            <person name="Krajinski F."/>
            <person name="Lammers P."/>
            <person name="Lapierre D."/>
            <person name="Masclaux F.G."/>
            <person name="Murat C."/>
            <person name="Morin E."/>
            <person name="Ndikumana S."/>
            <person name="Pagni M."/>
            <person name="Petitpierre D."/>
            <person name="Requena N."/>
            <person name="Rosikiewicz P."/>
            <person name="Riley R."/>
            <person name="Saito K."/>
            <person name="San Clemente H."/>
            <person name="Shapiro H."/>
            <person name="van Tuinen D."/>
            <person name="Becard G."/>
            <person name="Bonfante P."/>
            <person name="Paszkowski U."/>
            <person name="Shachar-Hill Y."/>
            <person name="Young J.P."/>
            <person name="Sanders I.R."/>
            <person name="Henrissat B."/>
            <person name="Rensing S.A."/>
            <person name="Grigoriev I.V."/>
            <person name="Corradi N."/>
            <person name="Roux C."/>
            <person name="Martin F."/>
        </authorList>
    </citation>
    <scope>NUCLEOTIDE SEQUENCE</scope>
    <source>
        <strain evidence="2">DAOM 197198</strain>
    </source>
</reference>
<accession>U9UKI2</accession>
<dbReference type="HOGENOM" id="CLU_2607200_0_0_1"/>
<proteinExistence type="predicted"/>
<dbReference type="EMBL" id="KI277572">
    <property type="protein sequence ID" value="ESA20187.1"/>
    <property type="molecule type" value="Genomic_DNA"/>
</dbReference>
<organism evidence="2">
    <name type="scientific">Rhizophagus irregularis (strain DAOM 181602 / DAOM 197198 / MUCL 43194)</name>
    <name type="common">Arbuscular mycorrhizal fungus</name>
    <name type="synonym">Glomus intraradices</name>
    <dbReference type="NCBI Taxonomy" id="747089"/>
    <lineage>
        <taxon>Eukaryota</taxon>
        <taxon>Fungi</taxon>
        <taxon>Fungi incertae sedis</taxon>
        <taxon>Mucoromycota</taxon>
        <taxon>Glomeromycotina</taxon>
        <taxon>Glomeromycetes</taxon>
        <taxon>Glomerales</taxon>
        <taxon>Glomeraceae</taxon>
        <taxon>Rhizophagus</taxon>
    </lineage>
</organism>
<evidence type="ECO:0000256" key="1">
    <source>
        <dbReference type="SAM" id="MobiDB-lite"/>
    </source>
</evidence>
<sequence>MSSFPHIDEYERYEKISNGFTNLNQHSNNRVLDKVFTPKDIISHAPSTPSYTSHSKKPFNKPSSSFSSPMIKKLLFRVI</sequence>
<evidence type="ECO:0000313" key="2">
    <source>
        <dbReference type="EMBL" id="ESA20187.1"/>
    </source>
</evidence>
<protein>
    <submittedName>
        <fullName evidence="2">Uncharacterized protein</fullName>
    </submittedName>
</protein>
<feature type="region of interest" description="Disordered" evidence="1">
    <location>
        <begin position="44"/>
        <end position="67"/>
    </location>
</feature>
<name>U9UKI2_RHIID</name>
<gene>
    <name evidence="2" type="ORF">GLOINDRAFT_18794</name>
</gene>
<dbReference type="AlphaFoldDB" id="U9UKI2"/>